<dbReference type="Gene3D" id="3.40.50.720">
    <property type="entry name" value="NAD(P)-binding Rossmann-like Domain"/>
    <property type="match status" value="1"/>
</dbReference>
<evidence type="ECO:0000256" key="1">
    <source>
        <dbReference type="SAM" id="MobiDB-lite"/>
    </source>
</evidence>
<dbReference type="PROSITE" id="PS51257">
    <property type="entry name" value="PROKAR_LIPOPROTEIN"/>
    <property type="match status" value="1"/>
</dbReference>
<dbReference type="SUPFAM" id="SSF51735">
    <property type="entry name" value="NAD(P)-binding Rossmann-fold domains"/>
    <property type="match status" value="1"/>
</dbReference>
<evidence type="ECO:0000313" key="3">
    <source>
        <dbReference type="Proteomes" id="UP000603227"/>
    </source>
</evidence>
<dbReference type="Pfam" id="PF00106">
    <property type="entry name" value="adh_short"/>
    <property type="match status" value="1"/>
</dbReference>
<gene>
    <name evidence="2" type="ORF">GCM10017771_38650</name>
</gene>
<dbReference type="InterPro" id="IPR002347">
    <property type="entry name" value="SDR_fam"/>
</dbReference>
<evidence type="ECO:0008006" key="4">
    <source>
        <dbReference type="Google" id="ProtNLM"/>
    </source>
</evidence>
<comment type="caution">
    <text evidence="2">The sequence shown here is derived from an EMBL/GenBank/DDBJ whole genome shotgun (WGS) entry which is preliminary data.</text>
</comment>
<reference evidence="2" key="2">
    <citation type="submission" date="2020-09" db="EMBL/GenBank/DDBJ databases">
        <authorList>
            <person name="Sun Q."/>
            <person name="Zhou Y."/>
        </authorList>
    </citation>
    <scope>NUCLEOTIDE SEQUENCE</scope>
    <source>
        <strain evidence="2">CGMCC 4.7403</strain>
    </source>
</reference>
<dbReference type="AlphaFoldDB" id="A0A919GSG2"/>
<sequence length="70" mass="7453">MMEHRVVIVTGGGTGIGAACVRLLREAGHQVVASGRRPEPLRRLAEETGASPIRPTSVTPTPPRAWSTRP</sequence>
<organism evidence="2 3">
    <name type="scientific">Streptomyces capitiformicae</name>
    <dbReference type="NCBI Taxonomy" id="2014920"/>
    <lineage>
        <taxon>Bacteria</taxon>
        <taxon>Bacillati</taxon>
        <taxon>Actinomycetota</taxon>
        <taxon>Actinomycetes</taxon>
        <taxon>Kitasatosporales</taxon>
        <taxon>Streptomycetaceae</taxon>
        <taxon>Streptomyces</taxon>
    </lineage>
</organism>
<dbReference type="InterPro" id="IPR036291">
    <property type="entry name" value="NAD(P)-bd_dom_sf"/>
</dbReference>
<feature type="region of interest" description="Disordered" evidence="1">
    <location>
        <begin position="32"/>
        <end position="70"/>
    </location>
</feature>
<evidence type="ECO:0000313" key="2">
    <source>
        <dbReference type="EMBL" id="GHH89223.1"/>
    </source>
</evidence>
<name>A0A919GSG2_9ACTN</name>
<reference evidence="2" key="1">
    <citation type="journal article" date="2014" name="Int. J. Syst. Evol. Microbiol.">
        <title>Complete genome sequence of Corynebacterium casei LMG S-19264T (=DSM 44701T), isolated from a smear-ripened cheese.</title>
        <authorList>
            <consortium name="US DOE Joint Genome Institute (JGI-PGF)"/>
            <person name="Walter F."/>
            <person name="Albersmeier A."/>
            <person name="Kalinowski J."/>
            <person name="Ruckert C."/>
        </authorList>
    </citation>
    <scope>NUCLEOTIDE SEQUENCE</scope>
    <source>
        <strain evidence="2">CGMCC 4.7403</strain>
    </source>
</reference>
<keyword evidence="3" id="KW-1185">Reference proteome</keyword>
<proteinExistence type="predicted"/>
<dbReference type="Proteomes" id="UP000603227">
    <property type="component" value="Unassembled WGS sequence"/>
</dbReference>
<protein>
    <recommendedName>
        <fullName evidence="4">SDR family NAD(P)-dependent oxidoreductase</fullName>
    </recommendedName>
</protein>
<feature type="compositionally biased region" description="Basic and acidic residues" evidence="1">
    <location>
        <begin position="36"/>
        <end position="46"/>
    </location>
</feature>
<dbReference type="EMBL" id="BNAT01000012">
    <property type="protein sequence ID" value="GHH89223.1"/>
    <property type="molecule type" value="Genomic_DNA"/>
</dbReference>
<accession>A0A919GSG2</accession>